<name>A0A2K1PGC9_9BACT</name>
<gene>
    <name evidence="1" type="ORF">X928_01975</name>
</gene>
<dbReference type="Proteomes" id="UP000236199">
    <property type="component" value="Unassembled WGS sequence"/>
</dbReference>
<evidence type="ECO:0000313" key="1">
    <source>
        <dbReference type="EMBL" id="PNS01842.1"/>
    </source>
</evidence>
<protein>
    <submittedName>
        <fullName evidence="1">Uncharacterized protein</fullName>
    </submittedName>
</protein>
<comment type="caution">
    <text evidence="1">The sequence shown here is derived from an EMBL/GenBank/DDBJ whole genome shotgun (WGS) entry which is preliminary data.</text>
</comment>
<accession>A0A2K1PGC9</accession>
<evidence type="ECO:0000313" key="2">
    <source>
        <dbReference type="Proteomes" id="UP000236199"/>
    </source>
</evidence>
<organism evidence="1 2">
    <name type="scientific">Petrotoga miotherma DSM 10691</name>
    <dbReference type="NCBI Taxonomy" id="1434326"/>
    <lineage>
        <taxon>Bacteria</taxon>
        <taxon>Thermotogati</taxon>
        <taxon>Thermotogota</taxon>
        <taxon>Thermotogae</taxon>
        <taxon>Petrotogales</taxon>
        <taxon>Petrotogaceae</taxon>
        <taxon>Petrotoga</taxon>
    </lineage>
</organism>
<sequence length="55" mass="5908">MGGDQAKGIKISFSLWAGCEAKEQYLNSSSRLGSRVKGLKYPFLMGGKRGEGALK</sequence>
<proteinExistence type="predicted"/>
<reference evidence="1 2" key="1">
    <citation type="submission" date="2013-12" db="EMBL/GenBank/DDBJ databases">
        <title>Comparative genomics of Petrotoga isolates.</title>
        <authorList>
            <person name="Nesbo C.L."/>
            <person name="Charchuk R."/>
            <person name="Chow K."/>
        </authorList>
    </citation>
    <scope>NUCLEOTIDE SEQUENCE [LARGE SCALE GENOMIC DNA]</scope>
    <source>
        <strain evidence="1 2">DSM 10691</strain>
    </source>
</reference>
<dbReference type="EMBL" id="AZRM01000010">
    <property type="protein sequence ID" value="PNS01842.1"/>
    <property type="molecule type" value="Genomic_DNA"/>
</dbReference>
<keyword evidence="2" id="KW-1185">Reference proteome</keyword>
<dbReference type="AlphaFoldDB" id="A0A2K1PGC9"/>